<organism evidence="9 11">
    <name type="scientific">Didymodactylos carnosus</name>
    <dbReference type="NCBI Taxonomy" id="1234261"/>
    <lineage>
        <taxon>Eukaryota</taxon>
        <taxon>Metazoa</taxon>
        <taxon>Spiralia</taxon>
        <taxon>Gnathifera</taxon>
        <taxon>Rotifera</taxon>
        <taxon>Eurotatoria</taxon>
        <taxon>Bdelloidea</taxon>
        <taxon>Philodinida</taxon>
        <taxon>Philodinidae</taxon>
        <taxon>Didymodactylos</taxon>
    </lineage>
</organism>
<evidence type="ECO:0000256" key="6">
    <source>
        <dbReference type="ARBA" id="ARBA00023033"/>
    </source>
</evidence>
<dbReference type="InterPro" id="IPR002401">
    <property type="entry name" value="Cyt_P450_E_grp-I"/>
</dbReference>
<evidence type="ECO:0000313" key="11">
    <source>
        <dbReference type="Proteomes" id="UP000663829"/>
    </source>
</evidence>
<dbReference type="GO" id="GO:0016705">
    <property type="term" value="F:oxidoreductase activity, acting on paired donors, with incorporation or reduction of molecular oxygen"/>
    <property type="evidence" value="ECO:0007669"/>
    <property type="project" value="InterPro"/>
</dbReference>
<evidence type="ECO:0000256" key="2">
    <source>
        <dbReference type="ARBA" id="ARBA00022617"/>
    </source>
</evidence>
<dbReference type="EMBL" id="CAJNOQ010007153">
    <property type="protein sequence ID" value="CAF1159500.1"/>
    <property type="molecule type" value="Genomic_DNA"/>
</dbReference>
<accession>A0A814TAT0</accession>
<dbReference type="Proteomes" id="UP000663829">
    <property type="component" value="Unassembled WGS sequence"/>
</dbReference>
<dbReference type="Proteomes" id="UP000681722">
    <property type="component" value="Unassembled WGS sequence"/>
</dbReference>
<dbReference type="GO" id="GO:0005506">
    <property type="term" value="F:iron ion binding"/>
    <property type="evidence" value="ECO:0007669"/>
    <property type="project" value="InterPro"/>
</dbReference>
<keyword evidence="5 7" id="KW-0408">Iron</keyword>
<proteinExistence type="inferred from homology"/>
<dbReference type="GO" id="GO:0004497">
    <property type="term" value="F:monooxygenase activity"/>
    <property type="evidence" value="ECO:0007669"/>
    <property type="project" value="UniProtKB-KW"/>
</dbReference>
<gene>
    <name evidence="9" type="ORF">GPM918_LOCUS21603</name>
    <name evidence="10" type="ORF">SRO942_LOCUS21600</name>
</gene>
<dbReference type="Pfam" id="PF00067">
    <property type="entry name" value="p450"/>
    <property type="match status" value="1"/>
</dbReference>
<comment type="caution">
    <text evidence="9">The sequence shown here is derived from an EMBL/GenBank/DDBJ whole genome shotgun (WGS) entry which is preliminary data.</text>
</comment>
<evidence type="ECO:0000313" key="10">
    <source>
        <dbReference type="EMBL" id="CAF3922978.1"/>
    </source>
</evidence>
<evidence type="ECO:0008006" key="12">
    <source>
        <dbReference type="Google" id="ProtNLM"/>
    </source>
</evidence>
<evidence type="ECO:0000256" key="3">
    <source>
        <dbReference type="ARBA" id="ARBA00022723"/>
    </source>
</evidence>
<dbReference type="InterPro" id="IPR001128">
    <property type="entry name" value="Cyt_P450"/>
</dbReference>
<keyword evidence="2 7" id="KW-0349">Heme</keyword>
<evidence type="ECO:0000256" key="4">
    <source>
        <dbReference type="ARBA" id="ARBA00023002"/>
    </source>
</evidence>
<dbReference type="PRINTS" id="PR00385">
    <property type="entry name" value="P450"/>
</dbReference>
<dbReference type="OrthoDB" id="1844152at2759"/>
<keyword evidence="6 8" id="KW-0503">Monooxygenase</keyword>
<evidence type="ECO:0000256" key="5">
    <source>
        <dbReference type="ARBA" id="ARBA00023004"/>
    </source>
</evidence>
<evidence type="ECO:0000256" key="7">
    <source>
        <dbReference type="PIRSR" id="PIRSR602401-1"/>
    </source>
</evidence>
<reference evidence="9" key="1">
    <citation type="submission" date="2021-02" db="EMBL/GenBank/DDBJ databases">
        <authorList>
            <person name="Nowell W R."/>
        </authorList>
    </citation>
    <scope>NUCLEOTIDE SEQUENCE</scope>
</reference>
<evidence type="ECO:0000256" key="1">
    <source>
        <dbReference type="ARBA" id="ARBA00010617"/>
    </source>
</evidence>
<dbReference type="PROSITE" id="PS00086">
    <property type="entry name" value="CYTOCHROME_P450"/>
    <property type="match status" value="1"/>
</dbReference>
<keyword evidence="11" id="KW-1185">Reference proteome</keyword>
<dbReference type="GO" id="GO:0020037">
    <property type="term" value="F:heme binding"/>
    <property type="evidence" value="ECO:0007669"/>
    <property type="project" value="InterPro"/>
</dbReference>
<feature type="binding site" description="axial binding residue" evidence="7">
    <location>
        <position position="449"/>
    </location>
    <ligand>
        <name>heme</name>
        <dbReference type="ChEBI" id="CHEBI:30413"/>
    </ligand>
    <ligandPart>
        <name>Fe</name>
        <dbReference type="ChEBI" id="CHEBI:18248"/>
    </ligandPart>
</feature>
<evidence type="ECO:0000256" key="8">
    <source>
        <dbReference type="RuleBase" id="RU000461"/>
    </source>
</evidence>
<keyword evidence="4 8" id="KW-0560">Oxidoreductase</keyword>
<comment type="similarity">
    <text evidence="1 8">Belongs to the cytochrome P450 family.</text>
</comment>
<keyword evidence="3 7" id="KW-0479">Metal-binding</keyword>
<comment type="cofactor">
    <cofactor evidence="7">
        <name>heme</name>
        <dbReference type="ChEBI" id="CHEBI:30413"/>
    </cofactor>
</comment>
<evidence type="ECO:0000313" key="9">
    <source>
        <dbReference type="EMBL" id="CAF1159500.1"/>
    </source>
</evidence>
<dbReference type="InterPro" id="IPR036396">
    <property type="entry name" value="Cyt_P450_sf"/>
</dbReference>
<dbReference type="AlphaFoldDB" id="A0A814TAT0"/>
<dbReference type="Gene3D" id="1.10.630.10">
    <property type="entry name" value="Cytochrome P450"/>
    <property type="match status" value="1"/>
</dbReference>
<dbReference type="InterPro" id="IPR017972">
    <property type="entry name" value="Cyt_P450_CS"/>
</dbReference>
<sequence>MLLTTFLLTFALLSIVYLYLKRKYFTLVGPLPGLPPRFLFGNLLDVDILKGEPLVNVYAKLQQTYGDVCQFWAGPDHFYMFSKVEHFQHIFTHRNIYDLADVSIRFFGLQMPSSLLAIKGEQFKRHARVMLPMFKKNKVISHVNTIIDCTDKLIHLWRHEQPEELNENIVQQSKSLLLDIIGFIAFDYDLQTVEQSEQDEKKELTKALNIFINMHHTIMQAAFVPTILFKWWLKLNLRYQNALKTLQYTAYSIIAKESEYTGHQVKPKNLISMLVSSLQKNEEDERKKSEVDKYGLSRAELLDEILLSIGAGFETTSTALAWFIYYMSKHAHIQEKIKQELRANNIMAQTYLNIELLDKLTYVDCVMKEVLRYAPIIDCTVRTLTQDDEIDGIKLKKGESVLMAFYNVHMDKRYWNLDPQQFIPERFLSEDKNHHPLALGTFGGGHRACAGQDLARLELKIIITRLMQYVTFIDGGQEKNSGGKQQSLTCTPKNVAVYIQFD</sequence>
<dbReference type="PANTHER" id="PTHR24291">
    <property type="entry name" value="CYTOCHROME P450 FAMILY 4"/>
    <property type="match status" value="1"/>
</dbReference>
<dbReference type="EMBL" id="CAJOBC010007153">
    <property type="protein sequence ID" value="CAF3922978.1"/>
    <property type="molecule type" value="Genomic_DNA"/>
</dbReference>
<dbReference type="SUPFAM" id="SSF48264">
    <property type="entry name" value="Cytochrome P450"/>
    <property type="match status" value="1"/>
</dbReference>
<dbReference type="InterPro" id="IPR050196">
    <property type="entry name" value="Cytochrome_P450_Monoox"/>
</dbReference>
<name>A0A814TAT0_9BILA</name>
<dbReference type="PANTHER" id="PTHR24291:SF50">
    <property type="entry name" value="BIFUNCTIONAL ALBAFLAVENONE MONOOXYGENASE_TERPENE SYNTHASE"/>
    <property type="match status" value="1"/>
</dbReference>
<dbReference type="PRINTS" id="PR00463">
    <property type="entry name" value="EP450I"/>
</dbReference>
<protein>
    <recommendedName>
        <fullName evidence="12">Cytochrome P450</fullName>
    </recommendedName>
</protein>